<organism evidence="2 3">
    <name type="scientific">Candidatus Enterococcus ferrettii</name>
    <dbReference type="NCBI Taxonomy" id="2815324"/>
    <lineage>
        <taxon>Bacteria</taxon>
        <taxon>Bacillati</taxon>
        <taxon>Bacillota</taxon>
        <taxon>Bacilli</taxon>
        <taxon>Lactobacillales</taxon>
        <taxon>Enterococcaceae</taxon>
        <taxon>Enterococcus</taxon>
    </lineage>
</organism>
<name>A0ABV0EK13_9ENTE</name>
<protein>
    <recommendedName>
        <fullName evidence="4">Integral membrane protein</fullName>
    </recommendedName>
</protein>
<evidence type="ECO:0000313" key="2">
    <source>
        <dbReference type="EMBL" id="MEO1768959.1"/>
    </source>
</evidence>
<keyword evidence="3" id="KW-1185">Reference proteome</keyword>
<reference evidence="2 3" key="1">
    <citation type="submission" date="2021-03" db="EMBL/GenBank/DDBJ databases">
        <authorList>
            <person name="Gilmore M.S."/>
            <person name="Schwartzman J."/>
            <person name="Van Tyne D."/>
            <person name="Martin M."/>
            <person name="Earl A.M."/>
            <person name="Manson A.L."/>
            <person name="Straub T."/>
            <person name="Salamzade R."/>
            <person name="Saavedra J."/>
            <person name="Lebreton F."/>
            <person name="Prichula J."/>
            <person name="Schaufler K."/>
            <person name="Gaca A."/>
            <person name="Sgardioli B."/>
            <person name="Wagenaar J."/>
            <person name="Strong T."/>
        </authorList>
    </citation>
    <scope>NUCLEOTIDE SEQUENCE [LARGE SCALE GENOMIC DNA]</scope>
    <source>
        <strain evidence="2 3">665A</strain>
    </source>
</reference>
<feature type="transmembrane region" description="Helical" evidence="1">
    <location>
        <begin position="37"/>
        <end position="59"/>
    </location>
</feature>
<feature type="transmembrane region" description="Helical" evidence="1">
    <location>
        <begin position="101"/>
        <end position="119"/>
    </location>
</feature>
<evidence type="ECO:0008006" key="4">
    <source>
        <dbReference type="Google" id="ProtNLM"/>
    </source>
</evidence>
<evidence type="ECO:0000313" key="3">
    <source>
        <dbReference type="Proteomes" id="UP000664357"/>
    </source>
</evidence>
<keyword evidence="1" id="KW-0812">Transmembrane</keyword>
<sequence>MIKHLKNNFMQAAFGSTVWIAFLTLLFTNQPTVPVSFIWRLLAIGSLLGLVFGVVYPYLWEYSIFKARTTILLSTLFNTLCGFAVVYLYSVELFSQIRSFFFPVLLLTLIGHLIGFYFYSNYTNRKLAAALNSTKKNQ</sequence>
<keyword evidence="1" id="KW-0472">Membrane</keyword>
<feature type="transmembrane region" description="Helical" evidence="1">
    <location>
        <begin position="71"/>
        <end position="89"/>
    </location>
</feature>
<comment type="caution">
    <text evidence="2">The sequence shown here is derived from an EMBL/GenBank/DDBJ whole genome shotgun (WGS) entry which is preliminary data.</text>
</comment>
<dbReference type="EMBL" id="JAFREL020000001">
    <property type="protein sequence ID" value="MEO1768959.1"/>
    <property type="molecule type" value="Genomic_DNA"/>
</dbReference>
<reference evidence="2 3" key="2">
    <citation type="submission" date="2024-02" db="EMBL/GenBank/DDBJ databases">
        <title>The Genome Sequence of Enterococcus sp. DIV0159.</title>
        <authorList>
            <person name="Earl A."/>
            <person name="Manson A."/>
            <person name="Gilmore M."/>
            <person name="Sanders J."/>
            <person name="Shea T."/>
            <person name="Howe W."/>
            <person name="Livny J."/>
            <person name="Cuomo C."/>
            <person name="Neafsey D."/>
            <person name="Birren B."/>
        </authorList>
    </citation>
    <scope>NUCLEOTIDE SEQUENCE [LARGE SCALE GENOMIC DNA]</scope>
    <source>
        <strain evidence="2 3">665A</strain>
    </source>
</reference>
<dbReference type="Proteomes" id="UP000664357">
    <property type="component" value="Unassembled WGS sequence"/>
</dbReference>
<proteinExistence type="predicted"/>
<keyword evidence="1" id="KW-1133">Transmembrane helix</keyword>
<feature type="transmembrane region" description="Helical" evidence="1">
    <location>
        <begin position="12"/>
        <end position="31"/>
    </location>
</feature>
<dbReference type="RefSeq" id="WP_207700716.1">
    <property type="nucleotide sequence ID" value="NZ_JAFREL020000001.1"/>
</dbReference>
<evidence type="ECO:0000256" key="1">
    <source>
        <dbReference type="SAM" id="Phobius"/>
    </source>
</evidence>
<gene>
    <name evidence="2" type="ORF">JZO67_000898</name>
</gene>
<accession>A0ABV0EK13</accession>